<name>A0ABW9VE98_9BURK</name>
<feature type="transmembrane region" description="Helical" evidence="1">
    <location>
        <begin position="343"/>
        <end position="365"/>
    </location>
</feature>
<evidence type="ECO:0000256" key="1">
    <source>
        <dbReference type="SAM" id="Phobius"/>
    </source>
</evidence>
<feature type="transmembrane region" description="Helical" evidence="1">
    <location>
        <begin position="131"/>
        <end position="159"/>
    </location>
</feature>
<feature type="transmembrane region" description="Helical" evidence="1">
    <location>
        <begin position="91"/>
        <end position="111"/>
    </location>
</feature>
<proteinExistence type="predicted"/>
<feature type="transmembrane region" description="Helical" evidence="1">
    <location>
        <begin position="171"/>
        <end position="190"/>
    </location>
</feature>
<dbReference type="EMBL" id="WWCM01000001">
    <property type="protein sequence ID" value="MYM37886.1"/>
    <property type="molecule type" value="Genomic_DNA"/>
</dbReference>
<feature type="transmembrane region" description="Helical" evidence="1">
    <location>
        <begin position="255"/>
        <end position="275"/>
    </location>
</feature>
<feature type="transmembrane region" description="Helical" evidence="1">
    <location>
        <begin position="318"/>
        <end position="337"/>
    </location>
</feature>
<dbReference type="SUPFAM" id="SSF103473">
    <property type="entry name" value="MFS general substrate transporter"/>
    <property type="match status" value="1"/>
</dbReference>
<keyword evidence="1" id="KW-0472">Membrane</keyword>
<dbReference type="Gene3D" id="1.20.1250.20">
    <property type="entry name" value="MFS general substrate transporter like domains"/>
    <property type="match status" value="2"/>
</dbReference>
<dbReference type="RefSeq" id="WP_161037312.1">
    <property type="nucleotide sequence ID" value="NZ_WWCM01000001.1"/>
</dbReference>
<dbReference type="Proteomes" id="UP000478090">
    <property type="component" value="Unassembled WGS sequence"/>
</dbReference>
<feature type="transmembrane region" description="Helical" evidence="1">
    <location>
        <begin position="407"/>
        <end position="429"/>
    </location>
</feature>
<feature type="transmembrane region" description="Helical" evidence="1">
    <location>
        <begin position="287"/>
        <end position="306"/>
    </location>
</feature>
<dbReference type="InterPro" id="IPR036259">
    <property type="entry name" value="MFS_trans_sf"/>
</dbReference>
<feature type="transmembrane region" description="Helical" evidence="1">
    <location>
        <begin position="202"/>
        <end position="222"/>
    </location>
</feature>
<keyword evidence="1" id="KW-0812">Transmembrane</keyword>
<reference evidence="2 3" key="1">
    <citation type="submission" date="2019-12" db="EMBL/GenBank/DDBJ databases">
        <title>Novel species isolated from a subtropical stream in China.</title>
        <authorList>
            <person name="Lu H."/>
        </authorList>
    </citation>
    <scope>NUCLEOTIDE SEQUENCE [LARGE SCALE GENOMIC DNA]</scope>
    <source>
        <strain evidence="2 3">CY13W</strain>
    </source>
</reference>
<feature type="transmembrane region" description="Helical" evidence="1">
    <location>
        <begin position="55"/>
        <end position="79"/>
    </location>
</feature>
<dbReference type="Pfam" id="PF13347">
    <property type="entry name" value="MFS_2"/>
    <property type="match status" value="1"/>
</dbReference>
<accession>A0ABW9VE98</accession>
<comment type="caution">
    <text evidence="2">The sequence shown here is derived from an EMBL/GenBank/DDBJ whole genome shotgun (WGS) entry which is preliminary data.</text>
</comment>
<organism evidence="2 3">
    <name type="scientific">Duganella qianjiadongensis</name>
    <dbReference type="NCBI Taxonomy" id="2692176"/>
    <lineage>
        <taxon>Bacteria</taxon>
        <taxon>Pseudomonadati</taxon>
        <taxon>Pseudomonadota</taxon>
        <taxon>Betaproteobacteria</taxon>
        <taxon>Burkholderiales</taxon>
        <taxon>Oxalobacteraceae</taxon>
        <taxon>Telluria group</taxon>
        <taxon>Duganella</taxon>
    </lineage>
</organism>
<sequence>MHGMPGVAPRQRWFSAGLLAVYVLLLLGGLGWSLKERAIPDLFKVQLRQFSDNPVLLNSLLGALPALISMLAGPLIGAWSDRTRSALGRHIPFLLACAPLIALSLVGLAYSHTLGVLLWQLSGAVPDEQNYFVLACMCVCWTSYSLFTIIGNALFIGLINDLVPHAIIGRFFGVLRIVSLAVGVLFFYYYFGNELTEVAQSIVLTIAALYLLCFLLVCYGIVRLRARGVVHEAARQALDAAGVAQGGADGWTYTLLFLSIAMGAICVLPANINSYHAIGQFAVDFRAYGRATAAGYSVSILLAWPIGWLADRYHPVRIGFAAMLVYACCMLAAWWLVTGPTSYLIWLFVHVVVAGVFLTGTASLLPLTLPRQQFSSLAALSAALTALLTVFFSILLGYLLGRNGHDYRLVFLAAGLVALAGAGCWYRLLRALRRR</sequence>
<evidence type="ECO:0000313" key="3">
    <source>
        <dbReference type="Proteomes" id="UP000478090"/>
    </source>
</evidence>
<evidence type="ECO:0008006" key="4">
    <source>
        <dbReference type="Google" id="ProtNLM"/>
    </source>
</evidence>
<keyword evidence="1" id="KW-1133">Transmembrane helix</keyword>
<gene>
    <name evidence="2" type="ORF">GTP27_00915</name>
</gene>
<evidence type="ECO:0000313" key="2">
    <source>
        <dbReference type="EMBL" id="MYM37886.1"/>
    </source>
</evidence>
<protein>
    <recommendedName>
        <fullName evidence="4">MFS transporter</fullName>
    </recommendedName>
</protein>
<feature type="transmembrane region" description="Helical" evidence="1">
    <location>
        <begin position="377"/>
        <end position="401"/>
    </location>
</feature>
<keyword evidence="3" id="KW-1185">Reference proteome</keyword>